<dbReference type="PANTHER" id="PTHR37981">
    <property type="entry name" value="LIPASE 2"/>
    <property type="match status" value="1"/>
</dbReference>
<feature type="active site" evidence="1">
    <location>
        <position position="270"/>
    </location>
</feature>
<dbReference type="InterPro" id="IPR036514">
    <property type="entry name" value="SGNH_hydro_sf"/>
</dbReference>
<feature type="domain" description="SGNH hydrolase-type esterase" evidence="4">
    <location>
        <begin position="40"/>
        <end position="277"/>
    </location>
</feature>
<dbReference type="Pfam" id="PF13472">
    <property type="entry name" value="Lipase_GDSL_2"/>
    <property type="match status" value="1"/>
</dbReference>
<dbReference type="Gene3D" id="3.40.50.1110">
    <property type="entry name" value="SGNH hydrolase"/>
    <property type="match status" value="1"/>
</dbReference>
<feature type="active site" description="Nucleophile" evidence="1">
    <location>
        <position position="44"/>
    </location>
</feature>
<dbReference type="EMBL" id="AP022575">
    <property type="protein sequence ID" value="BBX74971.1"/>
    <property type="molecule type" value="Genomic_DNA"/>
</dbReference>
<dbReference type="AlphaFoldDB" id="A0A7I7MRX1"/>
<dbReference type="KEGG" id="mshj:MSHI_28770"/>
<dbReference type="RefSeq" id="WP_083047966.1">
    <property type="nucleotide sequence ID" value="NZ_AP022575.1"/>
</dbReference>
<evidence type="ECO:0000313" key="5">
    <source>
        <dbReference type="EMBL" id="BBX74971.1"/>
    </source>
</evidence>
<reference evidence="5 6" key="1">
    <citation type="journal article" date="2019" name="Emerg. Microbes Infect.">
        <title>Comprehensive subspecies identification of 175 nontuberculous mycobacteria species based on 7547 genomic profiles.</title>
        <authorList>
            <person name="Matsumoto Y."/>
            <person name="Kinjo T."/>
            <person name="Motooka D."/>
            <person name="Nabeya D."/>
            <person name="Jung N."/>
            <person name="Uechi K."/>
            <person name="Horii T."/>
            <person name="Iida T."/>
            <person name="Fujita J."/>
            <person name="Nakamura S."/>
        </authorList>
    </citation>
    <scope>NUCLEOTIDE SEQUENCE [LARGE SCALE GENOMIC DNA]</scope>
    <source>
        <strain evidence="5 6">JCM 14233</strain>
    </source>
</reference>
<organism evidence="5 6">
    <name type="scientific">Mycobacterium shinjukuense</name>
    <dbReference type="NCBI Taxonomy" id="398694"/>
    <lineage>
        <taxon>Bacteria</taxon>
        <taxon>Bacillati</taxon>
        <taxon>Actinomycetota</taxon>
        <taxon>Actinomycetes</taxon>
        <taxon>Mycobacteriales</taxon>
        <taxon>Mycobacteriaceae</taxon>
        <taxon>Mycobacterium</taxon>
    </lineage>
</organism>
<evidence type="ECO:0000313" key="6">
    <source>
        <dbReference type="Proteomes" id="UP000467236"/>
    </source>
</evidence>
<dbReference type="OrthoDB" id="5503950at2"/>
<keyword evidence="2" id="KW-1015">Disulfide bond</keyword>
<keyword evidence="6" id="KW-1185">Reference proteome</keyword>
<proteinExistence type="predicted"/>
<name>A0A7I7MRX1_9MYCO</name>
<keyword evidence="3" id="KW-0732">Signal</keyword>
<dbReference type="InterPro" id="IPR013830">
    <property type="entry name" value="SGNH_hydro"/>
</dbReference>
<accession>A0A7I7MRX1</accession>
<dbReference type="Proteomes" id="UP000467236">
    <property type="component" value="Chromosome"/>
</dbReference>
<feature type="chain" id="PRO_5029635483" evidence="3">
    <location>
        <begin position="31"/>
        <end position="288"/>
    </location>
</feature>
<protein>
    <submittedName>
        <fullName evidence="5">Hydrolase</fullName>
    </submittedName>
</protein>
<dbReference type="GO" id="GO:0004806">
    <property type="term" value="F:triacylglycerol lipase activity"/>
    <property type="evidence" value="ECO:0007669"/>
    <property type="project" value="TreeGrafter"/>
</dbReference>
<evidence type="ECO:0000256" key="2">
    <source>
        <dbReference type="PIRSR" id="PIRSR637460-2"/>
    </source>
</evidence>
<gene>
    <name evidence="5" type="ORF">MSHI_28770</name>
</gene>
<feature type="signal peptide" evidence="3">
    <location>
        <begin position="1"/>
        <end position="30"/>
    </location>
</feature>
<sequence length="288" mass="29931">MARQPGRLIASRIAAAGLAASCAAPSAARAEPHHHLNYVAIGDSVAAAPGVPDPAQPLGCGKSSNNYPSMLARRISPTSFTDVTCSGATTEDITSRSQHTPAGVVPPQIDAVSARTDLITITIGGNDAGLASEAAPCRAASPDARPCADRFLSGDVDRVSAIITAKVAVWAAMIDALRARAPRARIILVGYGTFFPRGGCFPEQPVLPSDADYFQSKADELDDRQRQLAAEKGIDYFDTRPLSTGHDMCAAPSDRYVEGFAARPPAEPLHPNALGTAAVGNALADYIG</sequence>
<feature type="disulfide bond" evidence="2">
    <location>
        <begin position="137"/>
        <end position="147"/>
    </location>
</feature>
<dbReference type="PANTHER" id="PTHR37981:SF1">
    <property type="entry name" value="SGNH HYDROLASE-TYPE ESTERASE DOMAIN-CONTAINING PROTEIN"/>
    <property type="match status" value="1"/>
</dbReference>
<keyword evidence="5" id="KW-0378">Hydrolase</keyword>
<feature type="disulfide bond" evidence="2">
    <location>
        <begin position="200"/>
        <end position="249"/>
    </location>
</feature>
<dbReference type="SUPFAM" id="SSF52266">
    <property type="entry name" value="SGNH hydrolase"/>
    <property type="match status" value="1"/>
</dbReference>
<dbReference type="GO" id="GO:0019433">
    <property type="term" value="P:triglyceride catabolic process"/>
    <property type="evidence" value="ECO:0007669"/>
    <property type="project" value="TreeGrafter"/>
</dbReference>
<evidence type="ECO:0000256" key="1">
    <source>
        <dbReference type="PIRSR" id="PIRSR637460-1"/>
    </source>
</evidence>
<dbReference type="InterPro" id="IPR037460">
    <property type="entry name" value="SEST-like"/>
</dbReference>
<feature type="disulfide bond" evidence="2">
    <location>
        <begin position="60"/>
        <end position="85"/>
    </location>
</feature>
<evidence type="ECO:0000256" key="3">
    <source>
        <dbReference type="SAM" id="SignalP"/>
    </source>
</evidence>
<dbReference type="CDD" id="cd01823">
    <property type="entry name" value="SEST_like"/>
    <property type="match status" value="1"/>
</dbReference>
<evidence type="ECO:0000259" key="4">
    <source>
        <dbReference type="Pfam" id="PF13472"/>
    </source>
</evidence>